<gene>
    <name evidence="2" type="ORF">B0T18DRAFT_396312</name>
</gene>
<proteinExistence type="predicted"/>
<evidence type="ECO:0000256" key="1">
    <source>
        <dbReference type="SAM" id="Phobius"/>
    </source>
</evidence>
<evidence type="ECO:0000313" key="3">
    <source>
        <dbReference type="Proteomes" id="UP001172155"/>
    </source>
</evidence>
<protein>
    <submittedName>
        <fullName evidence="2">Uncharacterized protein</fullName>
    </submittedName>
</protein>
<evidence type="ECO:0000313" key="2">
    <source>
        <dbReference type="EMBL" id="KAK0753231.1"/>
    </source>
</evidence>
<keyword evidence="1" id="KW-1133">Transmembrane helix</keyword>
<keyword evidence="1" id="KW-0812">Transmembrane</keyword>
<accession>A0AA40F9J6</accession>
<dbReference type="EMBL" id="JAUKUD010000001">
    <property type="protein sequence ID" value="KAK0753231.1"/>
    <property type="molecule type" value="Genomic_DNA"/>
</dbReference>
<dbReference type="AlphaFoldDB" id="A0AA40F9J6"/>
<comment type="caution">
    <text evidence="2">The sequence shown here is derived from an EMBL/GenBank/DDBJ whole genome shotgun (WGS) entry which is preliminary data.</text>
</comment>
<feature type="transmembrane region" description="Helical" evidence="1">
    <location>
        <begin position="57"/>
        <end position="76"/>
    </location>
</feature>
<organism evidence="2 3">
    <name type="scientific">Schizothecium vesticola</name>
    <dbReference type="NCBI Taxonomy" id="314040"/>
    <lineage>
        <taxon>Eukaryota</taxon>
        <taxon>Fungi</taxon>
        <taxon>Dikarya</taxon>
        <taxon>Ascomycota</taxon>
        <taxon>Pezizomycotina</taxon>
        <taxon>Sordariomycetes</taxon>
        <taxon>Sordariomycetidae</taxon>
        <taxon>Sordariales</taxon>
        <taxon>Schizotheciaceae</taxon>
        <taxon>Schizothecium</taxon>
    </lineage>
</organism>
<name>A0AA40F9J6_9PEZI</name>
<keyword evidence="1" id="KW-0472">Membrane</keyword>
<reference evidence="2" key="1">
    <citation type="submission" date="2023-06" db="EMBL/GenBank/DDBJ databases">
        <title>Genome-scale phylogeny and comparative genomics of the fungal order Sordariales.</title>
        <authorList>
            <consortium name="Lawrence Berkeley National Laboratory"/>
            <person name="Hensen N."/>
            <person name="Bonometti L."/>
            <person name="Westerberg I."/>
            <person name="Brannstrom I.O."/>
            <person name="Guillou S."/>
            <person name="Cros-Aarteil S."/>
            <person name="Calhoun S."/>
            <person name="Haridas S."/>
            <person name="Kuo A."/>
            <person name="Mondo S."/>
            <person name="Pangilinan J."/>
            <person name="Riley R."/>
            <person name="LaButti K."/>
            <person name="Andreopoulos B."/>
            <person name="Lipzen A."/>
            <person name="Chen C."/>
            <person name="Yanf M."/>
            <person name="Daum C."/>
            <person name="Ng V."/>
            <person name="Clum A."/>
            <person name="Steindorff A."/>
            <person name="Ohm R."/>
            <person name="Martin F."/>
            <person name="Silar P."/>
            <person name="Natvig D."/>
            <person name="Lalanne C."/>
            <person name="Gautier V."/>
            <person name="Ament-velasquez S.L."/>
            <person name="Kruys A."/>
            <person name="Hutchinson M.I."/>
            <person name="Powell A.J."/>
            <person name="Barry K."/>
            <person name="Miller A.N."/>
            <person name="Grigoriev I.V."/>
            <person name="Debuchy R."/>
            <person name="Gladieux P."/>
            <person name="Thoren M.H."/>
            <person name="Johannesson H."/>
        </authorList>
    </citation>
    <scope>NUCLEOTIDE SEQUENCE</scope>
    <source>
        <strain evidence="2">SMH3187-1</strain>
    </source>
</reference>
<feature type="transmembrane region" description="Helical" evidence="1">
    <location>
        <begin position="21"/>
        <end position="45"/>
    </location>
</feature>
<keyword evidence="3" id="KW-1185">Reference proteome</keyword>
<dbReference type="Proteomes" id="UP001172155">
    <property type="component" value="Unassembled WGS sequence"/>
</dbReference>
<sequence>MCGEKDTILRRGGKRRVAFSLFWGVEAGDVLLATYLCPLVCLSVFGLMDAAKETKRSVVGGLLQSYLLRYVGFVWVEGRARV</sequence>